<dbReference type="InterPro" id="IPR023753">
    <property type="entry name" value="FAD/NAD-binding_dom"/>
</dbReference>
<keyword evidence="2" id="KW-0285">Flavoprotein</keyword>
<reference evidence="6 7" key="1">
    <citation type="submission" date="2019-03" db="EMBL/GenBank/DDBJ databases">
        <title>Genomic Encyclopedia of Type Strains, Phase IV (KMG-IV): sequencing the most valuable type-strain genomes for metagenomic binning, comparative biology and taxonomic classification.</title>
        <authorList>
            <person name="Goeker M."/>
        </authorList>
    </citation>
    <scope>NUCLEOTIDE SEQUENCE [LARGE SCALE GENOMIC DNA]</scope>
    <source>
        <strain evidence="6 7">DSM 25903</strain>
    </source>
</reference>
<dbReference type="PRINTS" id="PR00469">
    <property type="entry name" value="PNDRDTASEII"/>
</dbReference>
<dbReference type="SUPFAM" id="SSF51905">
    <property type="entry name" value="FAD/NAD(P)-binding domain"/>
    <property type="match status" value="2"/>
</dbReference>
<feature type="domain" description="FAD/NAD(P)-binding" evidence="5">
    <location>
        <begin position="63"/>
        <end position="347"/>
    </location>
</feature>
<dbReference type="InterPro" id="IPR050097">
    <property type="entry name" value="Ferredoxin-NADP_redctase_2"/>
</dbReference>
<dbReference type="EMBL" id="SNZR01000018">
    <property type="protein sequence ID" value="TDR85301.1"/>
    <property type="molecule type" value="Genomic_DNA"/>
</dbReference>
<organism evidence="6 7">
    <name type="scientific">Enterovirga rhinocerotis</name>
    <dbReference type="NCBI Taxonomy" id="1339210"/>
    <lineage>
        <taxon>Bacteria</taxon>
        <taxon>Pseudomonadati</taxon>
        <taxon>Pseudomonadota</taxon>
        <taxon>Alphaproteobacteria</taxon>
        <taxon>Hyphomicrobiales</taxon>
        <taxon>Methylobacteriaceae</taxon>
        <taxon>Enterovirga</taxon>
    </lineage>
</organism>
<protein>
    <recommendedName>
        <fullName evidence="1">Thioredoxin reductase</fullName>
    </recommendedName>
</protein>
<dbReference type="AlphaFoldDB" id="A0A4R7BJG1"/>
<evidence type="ECO:0000313" key="6">
    <source>
        <dbReference type="EMBL" id="TDR85301.1"/>
    </source>
</evidence>
<evidence type="ECO:0000256" key="1">
    <source>
        <dbReference type="ARBA" id="ARBA00018719"/>
    </source>
</evidence>
<keyword evidence="7" id="KW-1185">Reference proteome</keyword>
<sequence>MSSSALRVPVVDNEPPDAPDGLVADGFVTDKEAMHGPQARVTAPDRLVTSGPREDVKDRDRLDCFIIGGGPAGLTAALYLARFRRRFLLVDSGRSRAEWIPTSHNIPMFAHGIGGREILDRQRAQLAPYGVAPLVGTVTSIEKRSRDFVAEIRLADGTVCRVEARRVLLASGSLDTEPDFPNLPDAVRRGLVRYCPICDGNEAAGRRIAVIGHGDRGMGEAIFVARTYSRDVTLLTLDQPLMPNSEQQSRLDEHGIAVVRDPVTALEVEGGRIATLLLGGEEQRFEVLYSALGLTRRSDLALALGAEHDGSGALVTDEHGQTTVPGLYAAGGVVRGLDQVVVAMGQAAIAATSIHNRCELPTEDEADGA</sequence>
<evidence type="ECO:0000256" key="4">
    <source>
        <dbReference type="SAM" id="MobiDB-lite"/>
    </source>
</evidence>
<dbReference type="Proteomes" id="UP000295122">
    <property type="component" value="Unassembled WGS sequence"/>
</dbReference>
<evidence type="ECO:0000259" key="5">
    <source>
        <dbReference type="Pfam" id="PF07992"/>
    </source>
</evidence>
<proteinExistence type="predicted"/>
<dbReference type="PRINTS" id="PR00368">
    <property type="entry name" value="FADPNR"/>
</dbReference>
<name>A0A4R7BJG1_9HYPH</name>
<dbReference type="GO" id="GO:0016491">
    <property type="term" value="F:oxidoreductase activity"/>
    <property type="evidence" value="ECO:0007669"/>
    <property type="project" value="UniProtKB-KW"/>
</dbReference>
<evidence type="ECO:0000313" key="7">
    <source>
        <dbReference type="Proteomes" id="UP000295122"/>
    </source>
</evidence>
<keyword evidence="3" id="KW-0560">Oxidoreductase</keyword>
<evidence type="ECO:0000256" key="2">
    <source>
        <dbReference type="ARBA" id="ARBA00022630"/>
    </source>
</evidence>
<evidence type="ECO:0000256" key="3">
    <source>
        <dbReference type="ARBA" id="ARBA00023002"/>
    </source>
</evidence>
<feature type="region of interest" description="Disordered" evidence="4">
    <location>
        <begin position="1"/>
        <end position="20"/>
    </location>
</feature>
<gene>
    <name evidence="6" type="ORF">EV668_4856</name>
</gene>
<dbReference type="Pfam" id="PF07992">
    <property type="entry name" value="Pyr_redox_2"/>
    <property type="match status" value="1"/>
</dbReference>
<dbReference type="PANTHER" id="PTHR48105">
    <property type="entry name" value="THIOREDOXIN REDUCTASE 1-RELATED-RELATED"/>
    <property type="match status" value="1"/>
</dbReference>
<accession>A0A4R7BJG1</accession>
<comment type="caution">
    <text evidence="6">The sequence shown here is derived from an EMBL/GenBank/DDBJ whole genome shotgun (WGS) entry which is preliminary data.</text>
</comment>
<dbReference type="Gene3D" id="3.50.50.60">
    <property type="entry name" value="FAD/NAD(P)-binding domain"/>
    <property type="match status" value="2"/>
</dbReference>
<dbReference type="InterPro" id="IPR036188">
    <property type="entry name" value="FAD/NAD-bd_sf"/>
</dbReference>